<name>A0A382FQA6_9ZZZZ</name>
<gene>
    <name evidence="1" type="ORF">METZ01_LOCUS218044</name>
</gene>
<feature type="non-terminal residue" evidence="1">
    <location>
        <position position="1"/>
    </location>
</feature>
<accession>A0A382FQA6</accession>
<dbReference type="AlphaFoldDB" id="A0A382FQA6"/>
<organism evidence="1">
    <name type="scientific">marine metagenome</name>
    <dbReference type="NCBI Taxonomy" id="408172"/>
    <lineage>
        <taxon>unclassified sequences</taxon>
        <taxon>metagenomes</taxon>
        <taxon>ecological metagenomes</taxon>
    </lineage>
</organism>
<feature type="non-terminal residue" evidence="1">
    <location>
        <position position="33"/>
    </location>
</feature>
<proteinExistence type="predicted"/>
<dbReference type="EMBL" id="UINC01051260">
    <property type="protein sequence ID" value="SVB65190.1"/>
    <property type="molecule type" value="Genomic_DNA"/>
</dbReference>
<sequence>VTLVSHPLFFRDLNRRYFTDNTGTQQALPQVLG</sequence>
<protein>
    <submittedName>
        <fullName evidence="1">Uncharacterized protein</fullName>
    </submittedName>
</protein>
<evidence type="ECO:0000313" key="1">
    <source>
        <dbReference type="EMBL" id="SVB65190.1"/>
    </source>
</evidence>
<reference evidence="1" key="1">
    <citation type="submission" date="2018-05" db="EMBL/GenBank/DDBJ databases">
        <authorList>
            <person name="Lanie J.A."/>
            <person name="Ng W.-L."/>
            <person name="Kazmierczak K.M."/>
            <person name="Andrzejewski T.M."/>
            <person name="Davidsen T.M."/>
            <person name="Wayne K.J."/>
            <person name="Tettelin H."/>
            <person name="Glass J.I."/>
            <person name="Rusch D."/>
            <person name="Podicherti R."/>
            <person name="Tsui H.-C.T."/>
            <person name="Winkler M.E."/>
        </authorList>
    </citation>
    <scope>NUCLEOTIDE SEQUENCE</scope>
</reference>